<keyword evidence="6" id="KW-0175">Coiled coil</keyword>
<evidence type="ECO:0000256" key="1">
    <source>
        <dbReference type="ARBA" id="ARBA00007074"/>
    </source>
</evidence>
<dbReference type="PANTHER" id="PTHR47053">
    <property type="entry name" value="MUREIN DD-ENDOPEPTIDASE MEPH-RELATED"/>
    <property type="match status" value="1"/>
</dbReference>
<dbReference type="Gene3D" id="6.10.250.3150">
    <property type="match status" value="1"/>
</dbReference>
<dbReference type="PANTHER" id="PTHR47053:SF1">
    <property type="entry name" value="MUREIN DD-ENDOPEPTIDASE MEPH-RELATED"/>
    <property type="match status" value="1"/>
</dbReference>
<evidence type="ECO:0000256" key="6">
    <source>
        <dbReference type="SAM" id="Coils"/>
    </source>
</evidence>
<feature type="chain" id="PRO_5042984739" evidence="8">
    <location>
        <begin position="24"/>
        <end position="521"/>
    </location>
</feature>
<keyword evidence="5" id="KW-0788">Thiol protease</keyword>
<evidence type="ECO:0000256" key="3">
    <source>
        <dbReference type="ARBA" id="ARBA00022729"/>
    </source>
</evidence>
<dbReference type="GO" id="GO:0008234">
    <property type="term" value="F:cysteine-type peptidase activity"/>
    <property type="evidence" value="ECO:0007669"/>
    <property type="project" value="UniProtKB-KW"/>
</dbReference>
<dbReference type="GO" id="GO:0006508">
    <property type="term" value="P:proteolysis"/>
    <property type="evidence" value="ECO:0007669"/>
    <property type="project" value="UniProtKB-KW"/>
</dbReference>
<dbReference type="InterPro" id="IPR057309">
    <property type="entry name" value="PcsB_CC"/>
</dbReference>
<evidence type="ECO:0000256" key="5">
    <source>
        <dbReference type="ARBA" id="ARBA00022807"/>
    </source>
</evidence>
<dbReference type="InterPro" id="IPR000064">
    <property type="entry name" value="NLP_P60_dom"/>
</dbReference>
<proteinExistence type="inferred from homology"/>
<feature type="coiled-coil region" evidence="6">
    <location>
        <begin position="39"/>
        <end position="115"/>
    </location>
</feature>
<dbReference type="Pfam" id="PF24568">
    <property type="entry name" value="CC_PcsB"/>
    <property type="match status" value="1"/>
</dbReference>
<feature type="compositionally biased region" description="Low complexity" evidence="7">
    <location>
        <begin position="267"/>
        <end position="335"/>
    </location>
</feature>
<feature type="compositionally biased region" description="Basic and acidic residues" evidence="7">
    <location>
        <begin position="249"/>
        <end position="266"/>
    </location>
</feature>
<dbReference type="PROSITE" id="PS51935">
    <property type="entry name" value="NLPC_P60"/>
    <property type="match status" value="1"/>
</dbReference>
<evidence type="ECO:0000256" key="7">
    <source>
        <dbReference type="SAM" id="MobiDB-lite"/>
    </source>
</evidence>
<evidence type="ECO:0000256" key="8">
    <source>
        <dbReference type="SAM" id="SignalP"/>
    </source>
</evidence>
<keyword evidence="2" id="KW-0645">Protease</keyword>
<feature type="region of interest" description="Disordered" evidence="7">
    <location>
        <begin position="215"/>
        <end position="234"/>
    </location>
</feature>
<comment type="caution">
    <text evidence="10">The sequence shown here is derived from an EMBL/GenBank/DDBJ whole genome shotgun (WGS) entry which is preliminary data.</text>
</comment>
<name>A0AAN2PG73_9BACI</name>
<evidence type="ECO:0000256" key="4">
    <source>
        <dbReference type="ARBA" id="ARBA00022801"/>
    </source>
</evidence>
<dbReference type="Proteomes" id="UP000182110">
    <property type="component" value="Unassembled WGS sequence"/>
</dbReference>
<sequence length="521" mass="56058">MSLKKKLIVLNTTIMLGLGSAFAIPSVKAESITDIQSQRTGIQSDISEAEQVIQQLKKEQSKMNAQIAQIESAMKENDQKIKDTKQEIKDTEKDIESLKKEIKALEERIAKREEVLKERALSFQESGGDVEYLEVVLGSKSFGEFVNRVGAVATIVEADQQILSEQEADKADLEKKQATVEKKLQSLKDMEVELKGMQSQIEDQKAETVNMKAKIEKKESETEALKQSLENKDAGLEAQIASIRENIKKEEERKASEKADLDRAAEEVNSSNASSEESSSSSSEGSSSSSSEESSSSSKGEASAKSSSKAESSSNSSKNSSAAKPAASKTETSSKPSSANTGSAITAGYKYIGNSTYKFGGGRTASDIANGLFDCSGFVAWAYKTETSSKPSRANTGSDITAGYKYIGNSIFFFFKQKTAYEIANGLFDCSGFVAWAYKQAGVNLPASTDALKGAGRQVSSSQKQPGDLVFFNTYKTDGHVGIYVGGGKFIGSQSSTGVAIANMDSGYWASKFNGRVVRVN</sequence>
<dbReference type="AlphaFoldDB" id="A0AAN2PG73"/>
<feature type="signal peptide" evidence="8">
    <location>
        <begin position="1"/>
        <end position="23"/>
    </location>
</feature>
<gene>
    <name evidence="10" type="primary">cwlO</name>
    <name evidence="10" type="ORF">BN1180_01673</name>
</gene>
<accession>A0AAN2PG73</accession>
<evidence type="ECO:0000313" key="10">
    <source>
        <dbReference type="EMBL" id="CEG31529.1"/>
    </source>
</evidence>
<evidence type="ECO:0000313" key="11">
    <source>
        <dbReference type="Proteomes" id="UP000182110"/>
    </source>
</evidence>
<comment type="similarity">
    <text evidence="1">Belongs to the peptidase C40 family.</text>
</comment>
<evidence type="ECO:0000259" key="9">
    <source>
        <dbReference type="PROSITE" id="PS51935"/>
    </source>
</evidence>
<keyword evidence="4" id="KW-0378">Hydrolase</keyword>
<keyword evidence="3 8" id="KW-0732">Signal</keyword>
<dbReference type="InterPro" id="IPR038765">
    <property type="entry name" value="Papain-like_cys_pep_sf"/>
</dbReference>
<feature type="region of interest" description="Disordered" evidence="7">
    <location>
        <begin position="249"/>
        <end position="340"/>
    </location>
</feature>
<dbReference type="SUPFAM" id="SSF54001">
    <property type="entry name" value="Cysteine proteinases"/>
    <property type="match status" value="1"/>
</dbReference>
<feature type="domain" description="NlpC/P60" evidence="9">
    <location>
        <begin position="393"/>
        <end position="520"/>
    </location>
</feature>
<organism evidence="10 11">
    <name type="scientific">Peribacillus simplex</name>
    <dbReference type="NCBI Taxonomy" id="1478"/>
    <lineage>
        <taxon>Bacteria</taxon>
        <taxon>Bacillati</taxon>
        <taxon>Bacillota</taxon>
        <taxon>Bacilli</taxon>
        <taxon>Bacillales</taxon>
        <taxon>Bacillaceae</taxon>
        <taxon>Peribacillus</taxon>
    </lineage>
</organism>
<dbReference type="Gene3D" id="3.90.1720.10">
    <property type="entry name" value="endopeptidase domain like (from Nostoc punctiforme)"/>
    <property type="match status" value="2"/>
</dbReference>
<dbReference type="Pfam" id="PF00877">
    <property type="entry name" value="NLPC_P60"/>
    <property type="match status" value="1"/>
</dbReference>
<evidence type="ECO:0000256" key="2">
    <source>
        <dbReference type="ARBA" id="ARBA00022670"/>
    </source>
</evidence>
<protein>
    <submittedName>
        <fullName evidence="10">Secreted cell wall DL-endopeptidase</fullName>
    </submittedName>
</protein>
<dbReference type="InterPro" id="IPR051202">
    <property type="entry name" value="Peptidase_C40"/>
</dbReference>
<reference evidence="10 11" key="1">
    <citation type="journal article" date="2014" name="Genome Announc.">
        <title>Genome Sequence of Bacillus simplex Strain P558, Isolated from a Human Fecal Sample.</title>
        <authorList>
            <person name="Croce O."/>
            <person name="Hugon P."/>
            <person name="Lagier J.C."/>
            <person name="Bibi F."/>
            <person name="Robert C."/>
            <person name="Azhar E.I."/>
            <person name="Raoult D."/>
            <person name="Fournier P.E."/>
        </authorList>
    </citation>
    <scope>NUCLEOTIDE SEQUENCE [LARGE SCALE GENOMIC DNA]</scope>
    <source>
        <strain evidence="10 11">P558</strain>
    </source>
</reference>
<dbReference type="EMBL" id="CCXW01000001">
    <property type="protein sequence ID" value="CEG31529.1"/>
    <property type="molecule type" value="Genomic_DNA"/>
</dbReference>
<keyword evidence="11" id="KW-1185">Reference proteome</keyword>